<evidence type="ECO:0000256" key="1">
    <source>
        <dbReference type="ARBA" id="ARBA00022574"/>
    </source>
</evidence>
<dbReference type="EMBL" id="OU895877">
    <property type="protein sequence ID" value="CAG9797536.1"/>
    <property type="molecule type" value="Genomic_DNA"/>
</dbReference>
<dbReference type="PROSITE" id="PS50294">
    <property type="entry name" value="WD_REPEATS_REGION"/>
    <property type="match status" value="3"/>
</dbReference>
<keyword evidence="5" id="KW-1185">Reference proteome</keyword>
<dbReference type="InterPro" id="IPR015943">
    <property type="entry name" value="WD40/YVTN_repeat-like_dom_sf"/>
</dbReference>
<organism evidence="4 5">
    <name type="scientific">Chironomus riparius</name>
    <dbReference type="NCBI Taxonomy" id="315576"/>
    <lineage>
        <taxon>Eukaryota</taxon>
        <taxon>Metazoa</taxon>
        <taxon>Ecdysozoa</taxon>
        <taxon>Arthropoda</taxon>
        <taxon>Hexapoda</taxon>
        <taxon>Insecta</taxon>
        <taxon>Pterygota</taxon>
        <taxon>Neoptera</taxon>
        <taxon>Endopterygota</taxon>
        <taxon>Diptera</taxon>
        <taxon>Nematocera</taxon>
        <taxon>Chironomoidea</taxon>
        <taxon>Chironomidae</taxon>
        <taxon>Chironominae</taxon>
        <taxon>Chironomus</taxon>
    </lineage>
</organism>
<dbReference type="InterPro" id="IPR036322">
    <property type="entry name" value="WD40_repeat_dom_sf"/>
</dbReference>
<reference evidence="4" key="1">
    <citation type="submission" date="2022-01" db="EMBL/GenBank/DDBJ databases">
        <authorList>
            <person name="King R."/>
        </authorList>
    </citation>
    <scope>NUCLEOTIDE SEQUENCE</scope>
</reference>
<sequence>MTAPVLLSHLKGNRNTVTSIVFNDNEQFAAASLDKTIGIYSLKNKNLRCLRFEMPFEVYDMDWSVKNIFAAVGNSKIANVCEAVLHKGYAEQIVAHQNSIRSVHFSTSGNRIITGSDDKCIKMFRLSHRNFISSFTGHTNWIHCVRFSPNNKMIASCAEDKTMKVFDVQSGQLIHSFKDEKGFGNQLVWHKDNNTIAIAQENHRLKIYDLKQRKLIQYYRIYDCAVNSLDFHPSGYFMITGDNKGSTKILDLLEGRDIYTIYGHQDAVTAVKFNKDGEYFVTGSKDKHLMVFKSNIDAIDFNDSENSIEEITNPDHIDNKENQKDDKKSIIVDSRKSVHYNYLNNDSVNV</sequence>
<reference evidence="4" key="2">
    <citation type="submission" date="2022-10" db="EMBL/GenBank/DDBJ databases">
        <authorList>
            <consortium name="ENA_rothamsted_submissions"/>
            <consortium name="culmorum"/>
            <person name="King R."/>
        </authorList>
    </citation>
    <scope>NUCLEOTIDE SEQUENCE</scope>
</reference>
<evidence type="ECO:0000256" key="2">
    <source>
        <dbReference type="ARBA" id="ARBA00022737"/>
    </source>
</evidence>
<evidence type="ECO:0000256" key="3">
    <source>
        <dbReference type="PROSITE-ProRule" id="PRU00221"/>
    </source>
</evidence>
<keyword evidence="1 3" id="KW-0853">WD repeat</keyword>
<evidence type="ECO:0000313" key="4">
    <source>
        <dbReference type="EMBL" id="CAG9797536.1"/>
    </source>
</evidence>
<evidence type="ECO:0000313" key="5">
    <source>
        <dbReference type="Proteomes" id="UP001153620"/>
    </source>
</evidence>
<dbReference type="PANTHER" id="PTHR44019">
    <property type="entry name" value="WD REPEAT-CONTAINING PROTEIN 55"/>
    <property type="match status" value="1"/>
</dbReference>
<dbReference type="Pfam" id="PF00400">
    <property type="entry name" value="WD40"/>
    <property type="match status" value="5"/>
</dbReference>
<dbReference type="GO" id="GO:0060271">
    <property type="term" value="P:cilium assembly"/>
    <property type="evidence" value="ECO:0007669"/>
    <property type="project" value="TreeGrafter"/>
</dbReference>
<feature type="repeat" description="WD" evidence="3">
    <location>
        <begin position="135"/>
        <end position="176"/>
    </location>
</feature>
<dbReference type="InterPro" id="IPR050505">
    <property type="entry name" value="WDR55/POC1"/>
</dbReference>
<dbReference type="SUPFAM" id="SSF50978">
    <property type="entry name" value="WD40 repeat-like"/>
    <property type="match status" value="1"/>
</dbReference>
<protein>
    <recommendedName>
        <fullName evidence="6">WD repeat-containing protein 55 homolog</fullName>
    </recommendedName>
</protein>
<dbReference type="PROSITE" id="PS50082">
    <property type="entry name" value="WD_REPEATS_2"/>
    <property type="match status" value="3"/>
</dbReference>
<keyword evidence="2" id="KW-0677">Repeat</keyword>
<dbReference type="CDD" id="cd00200">
    <property type="entry name" value="WD40"/>
    <property type="match status" value="1"/>
</dbReference>
<accession>A0A9N9RIN5</accession>
<feature type="repeat" description="WD" evidence="3">
    <location>
        <begin position="93"/>
        <end position="134"/>
    </location>
</feature>
<feature type="repeat" description="WD" evidence="3">
    <location>
        <begin position="261"/>
        <end position="293"/>
    </location>
</feature>
<dbReference type="OrthoDB" id="10264588at2759"/>
<gene>
    <name evidence="4" type="ORF">CHIRRI_LOCUS534</name>
</gene>
<dbReference type="PANTHER" id="PTHR44019:SF8">
    <property type="entry name" value="POC1 CENTRIOLAR PROTEIN HOMOLOG"/>
    <property type="match status" value="1"/>
</dbReference>
<dbReference type="Gene3D" id="2.130.10.10">
    <property type="entry name" value="YVTN repeat-like/Quinoprotein amine dehydrogenase"/>
    <property type="match status" value="2"/>
</dbReference>
<dbReference type="SMART" id="SM00320">
    <property type="entry name" value="WD40"/>
    <property type="match status" value="7"/>
</dbReference>
<dbReference type="GO" id="GO:0005814">
    <property type="term" value="C:centriole"/>
    <property type="evidence" value="ECO:0007669"/>
    <property type="project" value="TreeGrafter"/>
</dbReference>
<dbReference type="InterPro" id="IPR001680">
    <property type="entry name" value="WD40_rpt"/>
</dbReference>
<proteinExistence type="predicted"/>
<dbReference type="Proteomes" id="UP001153620">
    <property type="component" value="Chromosome 1"/>
</dbReference>
<evidence type="ECO:0008006" key="6">
    <source>
        <dbReference type="Google" id="ProtNLM"/>
    </source>
</evidence>
<dbReference type="GO" id="GO:0036064">
    <property type="term" value="C:ciliary basal body"/>
    <property type="evidence" value="ECO:0007669"/>
    <property type="project" value="TreeGrafter"/>
</dbReference>
<dbReference type="AlphaFoldDB" id="A0A9N9RIN5"/>
<name>A0A9N9RIN5_9DIPT</name>